<proteinExistence type="predicted"/>
<evidence type="ECO:0000256" key="3">
    <source>
        <dbReference type="ARBA" id="ARBA00022989"/>
    </source>
</evidence>
<accession>A0A7D9LKC8</accession>
<dbReference type="CDD" id="cd00637">
    <property type="entry name" value="7tm_classA_rhodopsin-like"/>
    <property type="match status" value="1"/>
</dbReference>
<keyword evidence="4" id="KW-0297">G-protein coupled receptor</keyword>
<gene>
    <name evidence="10" type="ORF">PACLA_8A038377</name>
</gene>
<dbReference type="PRINTS" id="PR00237">
    <property type="entry name" value="GPCRRHODOPSN"/>
</dbReference>
<keyword evidence="7" id="KW-0807">Transducer</keyword>
<sequence length="460" mass="52810">LKPKWIRVSIVFIWLIAIAIVVPYAKALKYIDNGCWEVWSVPENAKYYTVALFIIDYCIPLTIITYCYAKAGYVLNTKFKKFNRKECTSAKQNLATMKRLQQNKKVIKIFSTAVIMFVICVLPGDCYWMWLSFRTNEYHPYDEHLQAFSAIILYANSAINPFIFGAVQMICHRTLRSQVMEQLTSTTGFSRSKGSGSSVGTVEGLHRKSFSRTAIRKNTNYTILKTRDEAPNGPNAKDANNTIPGEHGTKLRYRDTDNRLRDTSQDCRDTNQEFRDTNGEQQDTKKLCDSDQKSRDTSRAQCHTEEPQRDTNREERDTSEASQCKSNETLNDARSISSDSSATLNRDSDTFSLTSETVQNTNCELTKQPDNTDRQYYNTNERIVQHALQESSNETEDSEPNTLRNTRWPERDVNKSTENDLQNTKSSECEKDNSSDFCGSSEFGLDKNRNILQFMRETNL</sequence>
<evidence type="ECO:0000256" key="2">
    <source>
        <dbReference type="ARBA" id="ARBA00022692"/>
    </source>
</evidence>
<evidence type="ECO:0000256" key="5">
    <source>
        <dbReference type="ARBA" id="ARBA00023136"/>
    </source>
</evidence>
<protein>
    <submittedName>
        <fullName evidence="10">Neuropeptide FF receptor 2-like</fullName>
    </submittedName>
</protein>
<feature type="region of interest" description="Disordered" evidence="8">
    <location>
        <begin position="388"/>
        <end position="433"/>
    </location>
</feature>
<organism evidence="10 11">
    <name type="scientific">Paramuricea clavata</name>
    <name type="common">Red gorgonian</name>
    <name type="synonym">Violescent sea-whip</name>
    <dbReference type="NCBI Taxonomy" id="317549"/>
    <lineage>
        <taxon>Eukaryota</taxon>
        <taxon>Metazoa</taxon>
        <taxon>Cnidaria</taxon>
        <taxon>Anthozoa</taxon>
        <taxon>Octocorallia</taxon>
        <taxon>Malacalcyonacea</taxon>
        <taxon>Plexauridae</taxon>
        <taxon>Paramuricea</taxon>
    </lineage>
</organism>
<evidence type="ECO:0000256" key="4">
    <source>
        <dbReference type="ARBA" id="ARBA00023040"/>
    </source>
</evidence>
<dbReference type="InterPro" id="IPR017452">
    <property type="entry name" value="GPCR_Rhodpsn_7TM"/>
</dbReference>
<feature type="transmembrane region" description="Helical" evidence="9">
    <location>
        <begin position="45"/>
        <end position="69"/>
    </location>
</feature>
<dbReference type="Proteomes" id="UP001152795">
    <property type="component" value="Unassembled WGS sequence"/>
</dbReference>
<keyword evidence="5 9" id="KW-0472">Membrane</keyword>
<name>A0A7D9LKC8_PARCT</name>
<keyword evidence="2 9" id="KW-0812">Transmembrane</keyword>
<evidence type="ECO:0000256" key="6">
    <source>
        <dbReference type="ARBA" id="ARBA00023170"/>
    </source>
</evidence>
<dbReference type="PANTHER" id="PTHR45695:SF9">
    <property type="entry name" value="LEUCOKININ RECEPTOR"/>
    <property type="match status" value="1"/>
</dbReference>
<feature type="non-terminal residue" evidence="10">
    <location>
        <position position="1"/>
    </location>
</feature>
<dbReference type="AlphaFoldDB" id="A0A7D9LKC8"/>
<dbReference type="Pfam" id="PF00001">
    <property type="entry name" value="7tm_1"/>
    <property type="match status" value="1"/>
</dbReference>
<reference evidence="10" key="1">
    <citation type="submission" date="2020-04" db="EMBL/GenBank/DDBJ databases">
        <authorList>
            <person name="Alioto T."/>
            <person name="Alioto T."/>
            <person name="Gomez Garrido J."/>
        </authorList>
    </citation>
    <scope>NUCLEOTIDE SEQUENCE</scope>
    <source>
        <strain evidence="10">A484AB</strain>
    </source>
</reference>
<feature type="compositionally biased region" description="Basic and acidic residues" evidence="8">
    <location>
        <begin position="407"/>
        <end position="418"/>
    </location>
</feature>
<dbReference type="InterPro" id="IPR000276">
    <property type="entry name" value="GPCR_Rhodpsn"/>
</dbReference>
<feature type="compositionally biased region" description="Polar residues" evidence="8">
    <location>
        <begin position="320"/>
        <end position="347"/>
    </location>
</feature>
<keyword evidence="3 9" id="KW-1133">Transmembrane helix</keyword>
<evidence type="ECO:0000256" key="9">
    <source>
        <dbReference type="SAM" id="Phobius"/>
    </source>
</evidence>
<keyword evidence="11" id="KW-1185">Reference proteome</keyword>
<feature type="transmembrane region" description="Helical" evidence="9">
    <location>
        <begin position="5"/>
        <end position="25"/>
    </location>
</feature>
<dbReference type="GO" id="GO:0005886">
    <property type="term" value="C:plasma membrane"/>
    <property type="evidence" value="ECO:0007669"/>
    <property type="project" value="TreeGrafter"/>
</dbReference>
<feature type="transmembrane region" description="Helical" evidence="9">
    <location>
        <begin position="150"/>
        <end position="171"/>
    </location>
</feature>
<comment type="caution">
    <text evidence="10">The sequence shown here is derived from an EMBL/GenBank/DDBJ whole genome shotgun (WGS) entry which is preliminary data.</text>
</comment>
<dbReference type="SUPFAM" id="SSF81321">
    <property type="entry name" value="Family A G protein-coupled receptor-like"/>
    <property type="match status" value="1"/>
</dbReference>
<evidence type="ECO:0000256" key="7">
    <source>
        <dbReference type="ARBA" id="ARBA00023224"/>
    </source>
</evidence>
<dbReference type="EMBL" id="CACRXK020018476">
    <property type="protein sequence ID" value="CAB4032531.1"/>
    <property type="molecule type" value="Genomic_DNA"/>
</dbReference>
<feature type="transmembrane region" description="Helical" evidence="9">
    <location>
        <begin position="106"/>
        <end position="130"/>
    </location>
</feature>
<dbReference type="OrthoDB" id="5981855at2759"/>
<comment type="subcellular location">
    <subcellularLocation>
        <location evidence="1">Membrane</location>
        <topology evidence="1">Multi-pass membrane protein</topology>
    </subcellularLocation>
</comment>
<dbReference type="PROSITE" id="PS50262">
    <property type="entry name" value="G_PROTEIN_RECEP_F1_2"/>
    <property type="match status" value="1"/>
</dbReference>
<feature type="compositionally biased region" description="Basic and acidic residues" evidence="8">
    <location>
        <begin position="247"/>
        <end position="319"/>
    </location>
</feature>
<evidence type="ECO:0000256" key="8">
    <source>
        <dbReference type="SAM" id="MobiDB-lite"/>
    </source>
</evidence>
<dbReference type="Gene3D" id="1.20.1070.10">
    <property type="entry name" value="Rhodopsin 7-helix transmembrane proteins"/>
    <property type="match status" value="1"/>
</dbReference>
<evidence type="ECO:0000256" key="1">
    <source>
        <dbReference type="ARBA" id="ARBA00004141"/>
    </source>
</evidence>
<evidence type="ECO:0000313" key="11">
    <source>
        <dbReference type="Proteomes" id="UP001152795"/>
    </source>
</evidence>
<evidence type="ECO:0000313" key="10">
    <source>
        <dbReference type="EMBL" id="CAB4032531.1"/>
    </source>
</evidence>
<keyword evidence="6 10" id="KW-0675">Receptor</keyword>
<feature type="region of interest" description="Disordered" evidence="8">
    <location>
        <begin position="221"/>
        <end position="347"/>
    </location>
</feature>
<dbReference type="PANTHER" id="PTHR45695">
    <property type="entry name" value="LEUCOKININ RECEPTOR-RELATED"/>
    <property type="match status" value="1"/>
</dbReference>
<dbReference type="GO" id="GO:0004930">
    <property type="term" value="F:G protein-coupled receptor activity"/>
    <property type="evidence" value="ECO:0007669"/>
    <property type="project" value="UniProtKB-KW"/>
</dbReference>